<evidence type="ECO:0000256" key="2">
    <source>
        <dbReference type="ARBA" id="ARBA00022692"/>
    </source>
</evidence>
<dbReference type="EMBL" id="CAICTM010000300">
    <property type="protein sequence ID" value="CAB9507327.1"/>
    <property type="molecule type" value="Genomic_DNA"/>
</dbReference>
<comment type="subcellular location">
    <subcellularLocation>
        <location evidence="1">Membrane</location>
        <topology evidence="1">Multi-pass membrane protein</topology>
    </subcellularLocation>
</comment>
<keyword evidence="4 5" id="KW-0472">Membrane</keyword>
<protein>
    <recommendedName>
        <fullName evidence="6">TLC domain-containing protein</fullName>
    </recommendedName>
</protein>
<reference evidence="7" key="1">
    <citation type="submission" date="2020-06" db="EMBL/GenBank/DDBJ databases">
        <authorList>
            <consortium name="Plant Systems Biology data submission"/>
        </authorList>
    </citation>
    <scope>NUCLEOTIDE SEQUENCE</scope>
    <source>
        <strain evidence="7">D6</strain>
    </source>
</reference>
<proteinExistence type="predicted"/>
<feature type="transmembrane region" description="Helical" evidence="5">
    <location>
        <begin position="150"/>
        <end position="168"/>
    </location>
</feature>
<keyword evidence="8" id="KW-1185">Reference proteome</keyword>
<gene>
    <name evidence="7" type="ORF">SEMRO_301_G112020.1</name>
</gene>
<dbReference type="AlphaFoldDB" id="A0A9N8HC23"/>
<dbReference type="Proteomes" id="UP001153069">
    <property type="component" value="Unassembled WGS sequence"/>
</dbReference>
<evidence type="ECO:0000313" key="7">
    <source>
        <dbReference type="EMBL" id="CAB9507327.1"/>
    </source>
</evidence>
<accession>A0A9N8HC23</accession>
<comment type="caution">
    <text evidence="7">The sequence shown here is derived from an EMBL/GenBank/DDBJ whole genome shotgun (WGS) entry which is preliminary data.</text>
</comment>
<dbReference type="GO" id="GO:0016020">
    <property type="term" value="C:membrane"/>
    <property type="evidence" value="ECO:0007669"/>
    <property type="project" value="UniProtKB-SubCell"/>
</dbReference>
<dbReference type="OrthoDB" id="40222at2759"/>
<evidence type="ECO:0000256" key="3">
    <source>
        <dbReference type="ARBA" id="ARBA00022989"/>
    </source>
</evidence>
<feature type="transmembrane region" description="Helical" evidence="5">
    <location>
        <begin position="183"/>
        <end position="200"/>
    </location>
</feature>
<evidence type="ECO:0000259" key="6">
    <source>
        <dbReference type="Pfam" id="PF03798"/>
    </source>
</evidence>
<evidence type="ECO:0000256" key="4">
    <source>
        <dbReference type="ARBA" id="ARBA00023136"/>
    </source>
</evidence>
<name>A0A9N8HC23_9STRA</name>
<feature type="transmembrane region" description="Helical" evidence="5">
    <location>
        <begin position="97"/>
        <end position="115"/>
    </location>
</feature>
<feature type="domain" description="TLC" evidence="6">
    <location>
        <begin position="74"/>
        <end position="204"/>
    </location>
</feature>
<feature type="transmembrane region" description="Helical" evidence="5">
    <location>
        <begin position="46"/>
        <end position="65"/>
    </location>
</feature>
<organism evidence="7 8">
    <name type="scientific">Seminavis robusta</name>
    <dbReference type="NCBI Taxonomy" id="568900"/>
    <lineage>
        <taxon>Eukaryota</taxon>
        <taxon>Sar</taxon>
        <taxon>Stramenopiles</taxon>
        <taxon>Ochrophyta</taxon>
        <taxon>Bacillariophyta</taxon>
        <taxon>Bacillariophyceae</taxon>
        <taxon>Bacillariophycidae</taxon>
        <taxon>Naviculales</taxon>
        <taxon>Naviculaceae</taxon>
        <taxon>Seminavis</taxon>
    </lineage>
</organism>
<dbReference type="Pfam" id="PF03798">
    <property type="entry name" value="TRAM_LAG1_CLN8"/>
    <property type="match status" value="1"/>
</dbReference>
<evidence type="ECO:0000256" key="1">
    <source>
        <dbReference type="ARBA" id="ARBA00004141"/>
    </source>
</evidence>
<keyword evidence="3 5" id="KW-1133">Transmembrane helix</keyword>
<evidence type="ECO:0000256" key="5">
    <source>
        <dbReference type="SAM" id="Phobius"/>
    </source>
</evidence>
<feature type="transmembrane region" description="Helical" evidence="5">
    <location>
        <begin position="16"/>
        <end position="34"/>
    </location>
</feature>
<evidence type="ECO:0000313" key="8">
    <source>
        <dbReference type="Proteomes" id="UP001153069"/>
    </source>
</evidence>
<dbReference type="InterPro" id="IPR006634">
    <property type="entry name" value="TLC-dom"/>
</dbReference>
<keyword evidence="2 5" id="KW-0812">Transmembrane</keyword>
<sequence length="219" mass="25402">MASITEAWEVLNSDDSFLPFYLPLAFWTGAFLVSKVRKIEFHDWKPLHNAFNMAAIALSAISLYFGNDNIFNERIPILFSLSYFSVDLVDCVWRRDIAFTFHAVFCLILGTFNYATPVLRTIRANSKACMFELSSPFLHRAKRTRQPTDFLLFVVVFTCCRIIWIPLIGKQMHEAGLIFPTDIRQILVVGFYALNLFWYYKMIRIVLDAVTQSKQEKSV</sequence>